<dbReference type="NCBIfam" id="TIGR01494">
    <property type="entry name" value="ATPase_P-type"/>
    <property type="match status" value="2"/>
</dbReference>
<keyword evidence="12" id="KW-1003">Cell membrane</keyword>
<dbReference type="PANTHER" id="PTHR43520:SF8">
    <property type="entry name" value="P-TYPE CU(+) TRANSPORTER"/>
    <property type="match status" value="1"/>
</dbReference>
<keyword evidence="8 12" id="KW-1133">Transmembrane helix</keyword>
<dbReference type="InterPro" id="IPR001757">
    <property type="entry name" value="P_typ_ATPase"/>
</dbReference>
<evidence type="ECO:0000256" key="1">
    <source>
        <dbReference type="ARBA" id="ARBA00004127"/>
    </source>
</evidence>
<dbReference type="EMBL" id="JARXYA010000002">
    <property type="protein sequence ID" value="MDH6503199.1"/>
    <property type="molecule type" value="Genomic_DNA"/>
</dbReference>
<keyword evidence="15" id="KW-1185">Reference proteome</keyword>
<evidence type="ECO:0000256" key="12">
    <source>
        <dbReference type="RuleBase" id="RU362081"/>
    </source>
</evidence>
<dbReference type="PROSITE" id="PS50846">
    <property type="entry name" value="HMA_2"/>
    <property type="match status" value="1"/>
</dbReference>
<evidence type="ECO:0000313" key="14">
    <source>
        <dbReference type="EMBL" id="MDH6503199.1"/>
    </source>
</evidence>
<protein>
    <recommendedName>
        <fullName evidence="10">P-type Cu(2+) transporter</fullName>
        <ecNumber evidence="10">7.2.2.9</ecNumber>
    </recommendedName>
</protein>
<dbReference type="GO" id="GO:0005507">
    <property type="term" value="F:copper ion binding"/>
    <property type="evidence" value="ECO:0007669"/>
    <property type="project" value="TreeGrafter"/>
</dbReference>
<dbReference type="FunFam" id="2.70.150.10:FF:000002">
    <property type="entry name" value="Copper-transporting ATPase 1, putative"/>
    <property type="match status" value="1"/>
</dbReference>
<dbReference type="FunFam" id="3.30.70.100:FF:000005">
    <property type="entry name" value="Copper-exporting P-type ATPase A"/>
    <property type="match status" value="1"/>
</dbReference>
<dbReference type="Gene3D" id="3.30.70.100">
    <property type="match status" value="1"/>
</dbReference>
<organism evidence="14 15">
    <name type="scientific">Polynucleobacter sphagniphilus</name>
    <dbReference type="NCBI Taxonomy" id="1743169"/>
    <lineage>
        <taxon>Bacteria</taxon>
        <taxon>Pseudomonadati</taxon>
        <taxon>Pseudomonadota</taxon>
        <taxon>Betaproteobacteria</taxon>
        <taxon>Burkholderiales</taxon>
        <taxon>Burkholderiaceae</taxon>
        <taxon>Polynucleobacter</taxon>
    </lineage>
</organism>
<comment type="catalytic activity">
    <reaction evidence="11">
        <text>Cu(2+)(in) + ATP + H2O = Cu(2+)(out) + ADP + phosphate + H(+)</text>
        <dbReference type="Rhea" id="RHEA:10376"/>
        <dbReference type="ChEBI" id="CHEBI:15377"/>
        <dbReference type="ChEBI" id="CHEBI:15378"/>
        <dbReference type="ChEBI" id="CHEBI:29036"/>
        <dbReference type="ChEBI" id="CHEBI:30616"/>
        <dbReference type="ChEBI" id="CHEBI:43474"/>
        <dbReference type="ChEBI" id="CHEBI:456216"/>
        <dbReference type="EC" id="7.2.2.9"/>
    </reaction>
</comment>
<name>A0AA43S489_9BURK</name>
<dbReference type="SUPFAM" id="SSF81653">
    <property type="entry name" value="Calcium ATPase, transduction domain A"/>
    <property type="match status" value="1"/>
</dbReference>
<keyword evidence="6 12" id="KW-0067">ATP-binding</keyword>
<feature type="transmembrane region" description="Helical" evidence="12">
    <location>
        <begin position="733"/>
        <end position="751"/>
    </location>
</feature>
<dbReference type="PRINTS" id="PR00943">
    <property type="entry name" value="CUATPASE"/>
</dbReference>
<dbReference type="InterPro" id="IPR059000">
    <property type="entry name" value="ATPase_P-type_domA"/>
</dbReference>
<dbReference type="InterPro" id="IPR036412">
    <property type="entry name" value="HAD-like_sf"/>
</dbReference>
<dbReference type="SUPFAM" id="SSF55008">
    <property type="entry name" value="HMA, heavy metal-associated domain"/>
    <property type="match status" value="1"/>
</dbReference>
<dbReference type="GO" id="GO:0055070">
    <property type="term" value="P:copper ion homeostasis"/>
    <property type="evidence" value="ECO:0007669"/>
    <property type="project" value="TreeGrafter"/>
</dbReference>
<dbReference type="PANTHER" id="PTHR43520">
    <property type="entry name" value="ATP7, ISOFORM B"/>
    <property type="match status" value="1"/>
</dbReference>
<feature type="transmembrane region" description="Helical" evidence="12">
    <location>
        <begin position="708"/>
        <end position="727"/>
    </location>
</feature>
<dbReference type="CDD" id="cd02094">
    <property type="entry name" value="P-type_ATPase_Cu-like"/>
    <property type="match status" value="1"/>
</dbReference>
<evidence type="ECO:0000256" key="4">
    <source>
        <dbReference type="ARBA" id="ARBA00022723"/>
    </source>
</evidence>
<reference evidence="14" key="1">
    <citation type="submission" date="2023-04" db="EMBL/GenBank/DDBJ databases">
        <title>Genome Encyclopedia of Bacteria and Archaea VI: Functional Genomics of Type Strains.</title>
        <authorList>
            <person name="Whitman W."/>
        </authorList>
    </citation>
    <scope>NUCLEOTIDE SEQUENCE</scope>
    <source>
        <strain evidence="14">Enz.4-51</strain>
    </source>
</reference>
<dbReference type="EC" id="7.2.2.9" evidence="10"/>
<evidence type="ECO:0000259" key="13">
    <source>
        <dbReference type="PROSITE" id="PS50846"/>
    </source>
</evidence>
<keyword evidence="7" id="KW-1278">Translocase</keyword>
<dbReference type="Gene3D" id="3.40.1110.10">
    <property type="entry name" value="Calcium-transporting ATPase, cytoplasmic domain N"/>
    <property type="match status" value="1"/>
</dbReference>
<feature type="transmembrane region" description="Helical" evidence="12">
    <location>
        <begin position="354"/>
        <end position="376"/>
    </location>
</feature>
<dbReference type="InterPro" id="IPR017969">
    <property type="entry name" value="Heavy-metal-associated_CS"/>
</dbReference>
<sequence length="757" mass="80215">MNSPKQTNSEFYSLDIGGMTCASCVGRVEKALSKIPGVQAATVNLATEQARIRIKSGSGPSLADVIEVVQKTGYEAKISAPQGTPASKQVQSFWKADGLGRVLLSFTLSAPLFLPMLLMPFGIDWSLSPNWQLALATPVQLILGWRFYLAGFKSLRAGVGNMDLLVALGTSAAYGLSVYQILAFPHQHHELYFEGSAVIICMVLLGKWLEARAKKQTSEAIRALQKLWPEHAKVLNTDFNLDHQAATSDHYQDLPLDQVLPGDRVLVLPGERIPVDGVILSGSSHVDESLITGESEPTKKEFGAKLIGGALNGEGVLVVEAQAVGIESVLSKIISLVEDAQVQKAPIQKLVDHVSAIFVPAVIVIALITGLSNWFYYHSVAIAVLRSVAVLVIACPCALGLATPAAIMAGTGVAARFGILIKDPQVLELAHRLSIVAFDKTGTLTIGKPRLLDLITFETSIDADFALMTAAGLQLGSEHPLAKALIEAATEKGLTPIKASQSKALPGVGIEGCPGLGPWNGMLLSLQGVVSLKQNPALPMVMKKVQPCFEAGQTVSILINVVSSTPIAAFAFGDELKVNAGIAIQALKELGIRAVMLSGDNKSAAERVAHSIGIDEVFAQSLPSDKALIIEKLKSSESTGKKQWVAMVGDGINDAPALAVADVGMAMSTGTDVAMQAAGITLMRDDPGLVADAIDISKKTWDKIRQNLFWAFIFNATGIPLAAFGYLSPMLAGSAMALSSFCVLSNALLLTRWQARH</sequence>
<dbReference type="PROSITE" id="PS01047">
    <property type="entry name" value="HMA_1"/>
    <property type="match status" value="1"/>
</dbReference>
<keyword evidence="9 12" id="KW-0472">Membrane</keyword>
<evidence type="ECO:0000256" key="11">
    <source>
        <dbReference type="ARBA" id="ARBA00047424"/>
    </source>
</evidence>
<dbReference type="GO" id="GO:0016887">
    <property type="term" value="F:ATP hydrolysis activity"/>
    <property type="evidence" value="ECO:0007669"/>
    <property type="project" value="InterPro"/>
</dbReference>
<dbReference type="RefSeq" id="WP_280756537.1">
    <property type="nucleotide sequence ID" value="NZ_JARXXW010000002.1"/>
</dbReference>
<dbReference type="InterPro" id="IPR027256">
    <property type="entry name" value="P-typ_ATPase_IB"/>
</dbReference>
<dbReference type="CDD" id="cd00371">
    <property type="entry name" value="HMA"/>
    <property type="match status" value="1"/>
</dbReference>
<dbReference type="InterPro" id="IPR023299">
    <property type="entry name" value="ATPase_P-typ_cyto_dom_N"/>
</dbReference>
<dbReference type="InterPro" id="IPR018303">
    <property type="entry name" value="ATPase_P-typ_P_site"/>
</dbReference>
<evidence type="ECO:0000256" key="10">
    <source>
        <dbReference type="ARBA" id="ARBA00038904"/>
    </source>
</evidence>
<dbReference type="GO" id="GO:0005524">
    <property type="term" value="F:ATP binding"/>
    <property type="evidence" value="ECO:0007669"/>
    <property type="project" value="UniProtKB-UniRule"/>
</dbReference>
<evidence type="ECO:0000256" key="8">
    <source>
        <dbReference type="ARBA" id="ARBA00022989"/>
    </source>
</evidence>
<feature type="transmembrane region" description="Helical" evidence="12">
    <location>
        <begin position="131"/>
        <end position="152"/>
    </location>
</feature>
<feature type="transmembrane region" description="Helical" evidence="12">
    <location>
        <begin position="164"/>
        <end position="185"/>
    </location>
</feature>
<feature type="transmembrane region" description="Helical" evidence="12">
    <location>
        <begin position="191"/>
        <end position="209"/>
    </location>
</feature>
<evidence type="ECO:0000256" key="3">
    <source>
        <dbReference type="ARBA" id="ARBA00022692"/>
    </source>
</evidence>
<dbReference type="PRINTS" id="PR00119">
    <property type="entry name" value="CATATPASE"/>
</dbReference>
<dbReference type="Gene3D" id="3.40.50.1000">
    <property type="entry name" value="HAD superfamily/HAD-like"/>
    <property type="match status" value="1"/>
</dbReference>
<dbReference type="PROSITE" id="PS00154">
    <property type="entry name" value="ATPASE_E1_E2"/>
    <property type="match status" value="1"/>
</dbReference>
<dbReference type="Proteomes" id="UP001161160">
    <property type="component" value="Unassembled WGS sequence"/>
</dbReference>
<dbReference type="InterPro" id="IPR008250">
    <property type="entry name" value="ATPase_P-typ_transduc_dom_A_sf"/>
</dbReference>
<dbReference type="Pfam" id="PF00403">
    <property type="entry name" value="HMA"/>
    <property type="match status" value="1"/>
</dbReference>
<feature type="transmembrane region" description="Helical" evidence="12">
    <location>
        <begin position="388"/>
        <end position="415"/>
    </location>
</feature>
<dbReference type="Pfam" id="PF00122">
    <property type="entry name" value="E1-E2_ATPase"/>
    <property type="match status" value="1"/>
</dbReference>
<gene>
    <name evidence="14" type="ORF">M2127_000486</name>
</gene>
<keyword evidence="3 12" id="KW-0812">Transmembrane</keyword>
<evidence type="ECO:0000313" key="15">
    <source>
        <dbReference type="Proteomes" id="UP001161160"/>
    </source>
</evidence>
<keyword evidence="5 12" id="KW-0547">Nucleotide-binding</keyword>
<dbReference type="SFLD" id="SFLDS00003">
    <property type="entry name" value="Haloacid_Dehalogenase"/>
    <property type="match status" value="1"/>
</dbReference>
<feature type="transmembrane region" description="Helical" evidence="12">
    <location>
        <begin position="98"/>
        <end position="119"/>
    </location>
</feature>
<evidence type="ECO:0000256" key="2">
    <source>
        <dbReference type="ARBA" id="ARBA00006024"/>
    </source>
</evidence>
<dbReference type="InterPro" id="IPR023298">
    <property type="entry name" value="ATPase_P-typ_TM_dom_sf"/>
</dbReference>
<dbReference type="GO" id="GO:0005886">
    <property type="term" value="C:plasma membrane"/>
    <property type="evidence" value="ECO:0007669"/>
    <property type="project" value="UniProtKB-SubCell"/>
</dbReference>
<dbReference type="GO" id="GO:0043682">
    <property type="term" value="F:P-type divalent copper transporter activity"/>
    <property type="evidence" value="ECO:0007669"/>
    <property type="project" value="UniProtKB-EC"/>
</dbReference>
<dbReference type="SUPFAM" id="SSF81665">
    <property type="entry name" value="Calcium ATPase, transmembrane domain M"/>
    <property type="match status" value="1"/>
</dbReference>
<dbReference type="Gene3D" id="2.70.150.10">
    <property type="entry name" value="Calcium-transporting ATPase, cytoplasmic transduction domain A"/>
    <property type="match status" value="1"/>
</dbReference>
<evidence type="ECO:0000256" key="5">
    <source>
        <dbReference type="ARBA" id="ARBA00022741"/>
    </source>
</evidence>
<feature type="domain" description="HMA" evidence="13">
    <location>
        <begin position="10"/>
        <end position="77"/>
    </location>
</feature>
<comment type="caution">
    <text evidence="14">The sequence shown here is derived from an EMBL/GenBank/DDBJ whole genome shotgun (WGS) entry which is preliminary data.</text>
</comment>
<dbReference type="NCBIfam" id="TIGR01525">
    <property type="entry name" value="ATPase-IB_hvy"/>
    <property type="match status" value="1"/>
</dbReference>
<comment type="similarity">
    <text evidence="2 12">Belongs to the cation transport ATPase (P-type) (TC 3.A.3) family. Type IB subfamily.</text>
</comment>
<dbReference type="InterPro" id="IPR044492">
    <property type="entry name" value="P_typ_ATPase_HD_dom"/>
</dbReference>
<dbReference type="SUPFAM" id="SSF56784">
    <property type="entry name" value="HAD-like"/>
    <property type="match status" value="1"/>
</dbReference>
<dbReference type="InterPro" id="IPR006121">
    <property type="entry name" value="HMA_dom"/>
</dbReference>
<evidence type="ECO:0000256" key="7">
    <source>
        <dbReference type="ARBA" id="ARBA00022967"/>
    </source>
</evidence>
<comment type="subcellular location">
    <subcellularLocation>
        <location evidence="12">Cell membrane</location>
    </subcellularLocation>
    <subcellularLocation>
        <location evidence="1">Endomembrane system</location>
        <topology evidence="1">Multi-pass membrane protein</topology>
    </subcellularLocation>
</comment>
<keyword evidence="4 12" id="KW-0479">Metal-binding</keyword>
<dbReference type="InterPro" id="IPR023214">
    <property type="entry name" value="HAD_sf"/>
</dbReference>
<dbReference type="InterPro" id="IPR036163">
    <property type="entry name" value="HMA_dom_sf"/>
</dbReference>
<evidence type="ECO:0000256" key="9">
    <source>
        <dbReference type="ARBA" id="ARBA00023136"/>
    </source>
</evidence>
<dbReference type="SFLD" id="SFLDF00027">
    <property type="entry name" value="p-type_atpase"/>
    <property type="match status" value="1"/>
</dbReference>
<dbReference type="Pfam" id="PF00702">
    <property type="entry name" value="Hydrolase"/>
    <property type="match status" value="1"/>
</dbReference>
<dbReference type="GO" id="GO:0012505">
    <property type="term" value="C:endomembrane system"/>
    <property type="evidence" value="ECO:0007669"/>
    <property type="project" value="UniProtKB-SubCell"/>
</dbReference>
<evidence type="ECO:0000256" key="6">
    <source>
        <dbReference type="ARBA" id="ARBA00022840"/>
    </source>
</evidence>
<proteinExistence type="inferred from homology"/>
<dbReference type="SFLD" id="SFLDG00002">
    <property type="entry name" value="C1.7:_P-type_atpase_like"/>
    <property type="match status" value="1"/>
</dbReference>
<dbReference type="AlphaFoldDB" id="A0AA43S489"/>
<accession>A0AA43S489</accession>